<comment type="caution">
    <text evidence="2">The sequence shown here is derived from an EMBL/GenBank/DDBJ whole genome shotgun (WGS) entry which is preliminary data.</text>
</comment>
<organism evidence="2 3">
    <name type="scientific">Dyadobacter arcticus</name>
    <dbReference type="NCBI Taxonomy" id="1078754"/>
    <lineage>
        <taxon>Bacteria</taxon>
        <taxon>Pseudomonadati</taxon>
        <taxon>Bacteroidota</taxon>
        <taxon>Cytophagia</taxon>
        <taxon>Cytophagales</taxon>
        <taxon>Spirosomataceae</taxon>
        <taxon>Dyadobacter</taxon>
    </lineage>
</organism>
<dbReference type="Pfam" id="PF05168">
    <property type="entry name" value="HEPN"/>
    <property type="match status" value="1"/>
</dbReference>
<evidence type="ECO:0000259" key="1">
    <source>
        <dbReference type="PROSITE" id="PS50910"/>
    </source>
</evidence>
<proteinExistence type="predicted"/>
<accession>A0ABX0UE29</accession>
<sequence length="132" mass="15685">MNENIDVAKVSEYWLETSDEDFETMTHLMAVKKYNWTLFLGHIVIEKLLKSKVVKETGKSAPFTHNLGKLLILTGIELPQEQLDWIDTITTFNLQARYESYKRQFYKTCTPEYAQDWIGKIETLRQWIRIKH</sequence>
<gene>
    <name evidence="2" type="ORF">FHS68_000412</name>
</gene>
<dbReference type="Proteomes" id="UP001179181">
    <property type="component" value="Unassembled WGS sequence"/>
</dbReference>
<evidence type="ECO:0000313" key="2">
    <source>
        <dbReference type="EMBL" id="NIJ51256.1"/>
    </source>
</evidence>
<feature type="domain" description="HEPN" evidence="1">
    <location>
        <begin position="15"/>
        <end position="124"/>
    </location>
</feature>
<dbReference type="InterPro" id="IPR007842">
    <property type="entry name" value="HEPN_dom"/>
</dbReference>
<reference evidence="2 3" key="1">
    <citation type="submission" date="2020-03" db="EMBL/GenBank/DDBJ databases">
        <title>Genomic Encyclopedia of Type Strains, Phase IV (KMG-IV): sequencing the most valuable type-strain genomes for metagenomic binning, comparative biology and taxonomic classification.</title>
        <authorList>
            <person name="Goeker M."/>
        </authorList>
    </citation>
    <scope>NUCLEOTIDE SEQUENCE [LARGE SCALE GENOMIC DNA]</scope>
    <source>
        <strain evidence="2 3">DSM 102865</strain>
    </source>
</reference>
<dbReference type="RefSeq" id="WP_167266794.1">
    <property type="nucleotide sequence ID" value="NZ_JAASQJ010000001.1"/>
</dbReference>
<dbReference type="PROSITE" id="PS50910">
    <property type="entry name" value="HEPN"/>
    <property type="match status" value="1"/>
</dbReference>
<dbReference type="SMART" id="SM00748">
    <property type="entry name" value="HEPN"/>
    <property type="match status" value="1"/>
</dbReference>
<evidence type="ECO:0000313" key="3">
    <source>
        <dbReference type="Proteomes" id="UP001179181"/>
    </source>
</evidence>
<name>A0ABX0UE29_9BACT</name>
<protein>
    <submittedName>
        <fullName evidence="2">HEPN domain-containing protein</fullName>
    </submittedName>
</protein>
<dbReference type="SUPFAM" id="SSF81593">
    <property type="entry name" value="Nucleotidyltransferase substrate binding subunit/domain"/>
    <property type="match status" value="1"/>
</dbReference>
<dbReference type="Gene3D" id="1.20.120.330">
    <property type="entry name" value="Nucleotidyltransferases domain 2"/>
    <property type="match status" value="1"/>
</dbReference>
<keyword evidence="3" id="KW-1185">Reference proteome</keyword>
<dbReference type="EMBL" id="JAASQJ010000001">
    <property type="protein sequence ID" value="NIJ51256.1"/>
    <property type="molecule type" value="Genomic_DNA"/>
</dbReference>